<dbReference type="Gene3D" id="1.10.12.10">
    <property type="entry name" value="Lyase 2-enoyl-coa Hydratase, Chain A, domain 2"/>
    <property type="match status" value="1"/>
</dbReference>
<organism evidence="6 8">
    <name type="scientific">Megasphaera elsdenii</name>
    <dbReference type="NCBI Taxonomy" id="907"/>
    <lineage>
        <taxon>Bacteria</taxon>
        <taxon>Bacillati</taxon>
        <taxon>Bacillota</taxon>
        <taxon>Negativicutes</taxon>
        <taxon>Veillonellales</taxon>
        <taxon>Veillonellaceae</taxon>
        <taxon>Megasphaera</taxon>
    </lineage>
</organism>
<dbReference type="CDD" id="cd06558">
    <property type="entry name" value="crotonase-like"/>
    <property type="match status" value="1"/>
</dbReference>
<dbReference type="InterPro" id="IPR029045">
    <property type="entry name" value="ClpP/crotonase-like_dom_sf"/>
</dbReference>
<dbReference type="PANTHER" id="PTHR11941">
    <property type="entry name" value="ENOYL-COA HYDRATASE-RELATED"/>
    <property type="match status" value="1"/>
</dbReference>
<dbReference type="GO" id="GO:0006635">
    <property type="term" value="P:fatty acid beta-oxidation"/>
    <property type="evidence" value="ECO:0007669"/>
    <property type="project" value="TreeGrafter"/>
</dbReference>
<evidence type="ECO:0000256" key="1">
    <source>
        <dbReference type="ARBA" id="ARBA00005254"/>
    </source>
</evidence>
<dbReference type="SUPFAM" id="SSF52096">
    <property type="entry name" value="ClpP/crotonase"/>
    <property type="match status" value="1"/>
</dbReference>
<keyword evidence="4" id="KW-1133">Transmembrane helix</keyword>
<dbReference type="Proteomes" id="UP000238358">
    <property type="component" value="Chromosome"/>
</dbReference>
<evidence type="ECO:0000313" key="6">
    <source>
        <dbReference type="EMBL" id="NMK39768.1"/>
    </source>
</evidence>
<keyword evidence="2" id="KW-0456">Lyase</keyword>
<keyword evidence="4" id="KW-0472">Membrane</keyword>
<dbReference type="OrthoDB" id="9771883at2"/>
<dbReference type="GO" id="GO:0016829">
    <property type="term" value="F:lyase activity"/>
    <property type="evidence" value="ECO:0007669"/>
    <property type="project" value="UniProtKB-KW"/>
</dbReference>
<evidence type="ECO:0000313" key="8">
    <source>
        <dbReference type="Proteomes" id="UP000536773"/>
    </source>
</evidence>
<accession>A0A1M6NPX7</accession>
<feature type="transmembrane region" description="Helical" evidence="4">
    <location>
        <begin position="103"/>
        <end position="126"/>
    </location>
</feature>
<dbReference type="PROSITE" id="PS00166">
    <property type="entry name" value="ENOYL_COA_HYDRATASE"/>
    <property type="match status" value="1"/>
</dbReference>
<evidence type="ECO:0000256" key="2">
    <source>
        <dbReference type="ARBA" id="ARBA00023239"/>
    </source>
</evidence>
<evidence type="ECO:0000256" key="3">
    <source>
        <dbReference type="RuleBase" id="RU003707"/>
    </source>
</evidence>
<protein>
    <submittedName>
        <fullName evidence="6">Enoyl-CoA hydratase/isomerase family protein</fullName>
    </submittedName>
</protein>
<evidence type="ECO:0000313" key="7">
    <source>
        <dbReference type="Proteomes" id="UP000238358"/>
    </source>
</evidence>
<dbReference type="InterPro" id="IPR014748">
    <property type="entry name" value="Enoyl-CoA_hydra_C"/>
</dbReference>
<dbReference type="GO" id="GO:0016853">
    <property type="term" value="F:isomerase activity"/>
    <property type="evidence" value="ECO:0007669"/>
    <property type="project" value="UniProtKB-KW"/>
</dbReference>
<keyword evidence="6" id="KW-0413">Isomerase</keyword>
<dbReference type="Proteomes" id="UP000536773">
    <property type="component" value="Unassembled WGS sequence"/>
</dbReference>
<dbReference type="EMBL" id="CP027569">
    <property type="protein sequence ID" value="AVO26559.1"/>
    <property type="molecule type" value="Genomic_DNA"/>
</dbReference>
<comment type="similarity">
    <text evidence="1 3">Belongs to the enoyl-CoA hydratase/isomerase family.</text>
</comment>
<gene>
    <name evidence="5" type="ORF">C6Y28_02405</name>
    <name evidence="6" type="ORF">HG933_10385</name>
</gene>
<dbReference type="Gene3D" id="3.90.226.10">
    <property type="entry name" value="2-enoyl-CoA Hydratase, Chain A, domain 1"/>
    <property type="match status" value="1"/>
</dbReference>
<name>A0A1M6NPX7_MEGEL</name>
<keyword evidence="4" id="KW-0812">Transmembrane</keyword>
<evidence type="ECO:0000313" key="5">
    <source>
        <dbReference type="EMBL" id="AVO26559.1"/>
    </source>
</evidence>
<dbReference type="EMBL" id="JABBJH010000019">
    <property type="protein sequence ID" value="NMK39768.1"/>
    <property type="molecule type" value="Genomic_DNA"/>
</dbReference>
<dbReference type="InterPro" id="IPR018376">
    <property type="entry name" value="Enoyl-CoA_hyd/isom_CS"/>
</dbReference>
<dbReference type="Pfam" id="PF00378">
    <property type="entry name" value="ECH_1"/>
    <property type="match status" value="1"/>
</dbReference>
<proteinExistence type="inferred from homology"/>
<dbReference type="RefSeq" id="WP_022496988.1">
    <property type="nucleotide sequence ID" value="NZ_AP031433.1"/>
</dbReference>
<dbReference type="PANTHER" id="PTHR11941:SF133">
    <property type="entry name" value="1,2-EPOXYPHENYLACETYL-COA ISOMERASE"/>
    <property type="match status" value="1"/>
</dbReference>
<reference evidence="6 8" key="2">
    <citation type="submission" date="2020-04" db="EMBL/GenBank/DDBJ databases">
        <authorList>
            <person name="Hitch T.C.A."/>
            <person name="Wylensek D."/>
            <person name="Clavel T."/>
        </authorList>
    </citation>
    <scope>NUCLEOTIDE SEQUENCE [LARGE SCALE GENOMIC DNA]</scope>
    <source>
        <strain evidence="6 8">WCA-386-APC-2A</strain>
    </source>
</reference>
<reference evidence="5 7" key="1">
    <citation type="journal article" date="2018" name="Genome Announc.">
        <title>Complete genomes of two Megasphaera elsdenii strains, NCIMB 702410 and ATCC 25940.</title>
        <authorList>
            <person name="Hatmaker E.A."/>
            <person name="O'Dell K."/>
            <person name="Riley L.A."/>
            <person name="Klingeman D.M."/>
            <person name="Guss A.M."/>
        </authorList>
    </citation>
    <scope>NUCLEOTIDE SEQUENCE [LARGE SCALE GENOMIC DNA]</scope>
    <source>
        <strain evidence="5 7">NCIMB702410</strain>
    </source>
</reference>
<dbReference type="InterPro" id="IPR001753">
    <property type="entry name" value="Enoyl-CoA_hydra/iso"/>
</dbReference>
<sequence>MKLNKLHYTVEDGIAVVQLDYPKNLNAIDEEMADELLYVVQAAEADESVKVVVFKGLPRAFSAGGDIGYFYQLIKAGGDVNMDGLIGKVGKVTDGLKKMSKMVIASVSGAAAGAGASLALTADFIICSENAKFIMAFVNLGLVPDTGGSYLLVKQLGPKRAMDICATGRPVSAQEAKDLGIVYRIVPNDALDEETMKFAKKLAAGPIISYKNIKRQIYAAAFAEYQHYLENIEVPCQRECARTQDFAEGVCAFMEKRRPHFTGQ</sequence>
<evidence type="ECO:0000256" key="4">
    <source>
        <dbReference type="SAM" id="Phobius"/>
    </source>
</evidence>
<dbReference type="AlphaFoldDB" id="A0A1M6NPX7"/>